<comment type="caution">
    <text evidence="2">The sequence shown here is derived from an EMBL/GenBank/DDBJ whole genome shotgun (WGS) entry which is preliminary data.</text>
</comment>
<dbReference type="AlphaFoldDB" id="A0A918QGP2"/>
<dbReference type="GO" id="GO:1990189">
    <property type="term" value="F:protein N-terminal-serine acetyltransferase activity"/>
    <property type="evidence" value="ECO:0007669"/>
    <property type="project" value="TreeGrafter"/>
</dbReference>
<proteinExistence type="predicted"/>
<accession>A0A918QGP2</accession>
<dbReference type="InterPro" id="IPR000182">
    <property type="entry name" value="GNAT_dom"/>
</dbReference>
<feature type="domain" description="N-acetyltransferase" evidence="1">
    <location>
        <begin position="8"/>
        <end position="67"/>
    </location>
</feature>
<gene>
    <name evidence="2" type="ORF">GCM10011273_34830</name>
</gene>
<dbReference type="InterPro" id="IPR051908">
    <property type="entry name" value="Ribosomal_N-acetyltransferase"/>
</dbReference>
<dbReference type="Gene3D" id="3.40.630.30">
    <property type="match status" value="1"/>
</dbReference>
<dbReference type="PANTHER" id="PTHR43441:SF2">
    <property type="entry name" value="FAMILY ACETYLTRANSFERASE, PUTATIVE (AFU_ORTHOLOGUE AFUA_7G00850)-RELATED"/>
    <property type="match status" value="1"/>
</dbReference>
<evidence type="ECO:0000259" key="1">
    <source>
        <dbReference type="Pfam" id="PF13302"/>
    </source>
</evidence>
<evidence type="ECO:0000313" key="2">
    <source>
        <dbReference type="EMBL" id="GGZ45073.1"/>
    </source>
</evidence>
<dbReference type="PANTHER" id="PTHR43441">
    <property type="entry name" value="RIBOSOMAL-PROTEIN-SERINE ACETYLTRANSFERASE"/>
    <property type="match status" value="1"/>
</dbReference>
<protein>
    <recommendedName>
        <fullName evidence="1">N-acetyltransferase domain-containing protein</fullName>
    </recommendedName>
</protein>
<organism evidence="2 3">
    <name type="scientific">Asticcacaulis endophyticus</name>
    <dbReference type="NCBI Taxonomy" id="1395890"/>
    <lineage>
        <taxon>Bacteria</taxon>
        <taxon>Pseudomonadati</taxon>
        <taxon>Pseudomonadota</taxon>
        <taxon>Alphaproteobacteria</taxon>
        <taxon>Caulobacterales</taxon>
        <taxon>Caulobacteraceae</taxon>
        <taxon>Asticcacaulis</taxon>
    </lineage>
</organism>
<dbReference type="Pfam" id="PF13302">
    <property type="entry name" value="Acetyltransf_3"/>
    <property type="match status" value="1"/>
</dbReference>
<name>A0A918QGP2_9CAUL</name>
<dbReference type="GO" id="GO:0008999">
    <property type="term" value="F:protein-N-terminal-alanine acetyltransferase activity"/>
    <property type="evidence" value="ECO:0007669"/>
    <property type="project" value="TreeGrafter"/>
</dbReference>
<dbReference type="InterPro" id="IPR016181">
    <property type="entry name" value="Acyl_CoA_acyltransferase"/>
</dbReference>
<evidence type="ECO:0000313" key="3">
    <source>
        <dbReference type="Proteomes" id="UP000662572"/>
    </source>
</evidence>
<dbReference type="GO" id="GO:0005737">
    <property type="term" value="C:cytoplasm"/>
    <property type="evidence" value="ECO:0007669"/>
    <property type="project" value="TreeGrafter"/>
</dbReference>
<keyword evidence="3" id="KW-1185">Reference proteome</keyword>
<dbReference type="SUPFAM" id="SSF55729">
    <property type="entry name" value="Acyl-CoA N-acyltransferases (Nat)"/>
    <property type="match status" value="1"/>
</dbReference>
<dbReference type="Proteomes" id="UP000662572">
    <property type="component" value="Unassembled WGS sequence"/>
</dbReference>
<reference evidence="2" key="2">
    <citation type="submission" date="2020-09" db="EMBL/GenBank/DDBJ databases">
        <authorList>
            <person name="Sun Q."/>
            <person name="Kim S."/>
        </authorList>
    </citation>
    <scope>NUCLEOTIDE SEQUENCE</scope>
    <source>
        <strain evidence="2">KCTC 32296</strain>
    </source>
</reference>
<reference evidence="2" key="1">
    <citation type="journal article" date="2014" name="Int. J. Syst. Evol. Microbiol.">
        <title>Complete genome sequence of Corynebacterium casei LMG S-19264T (=DSM 44701T), isolated from a smear-ripened cheese.</title>
        <authorList>
            <consortium name="US DOE Joint Genome Institute (JGI-PGF)"/>
            <person name="Walter F."/>
            <person name="Albersmeier A."/>
            <person name="Kalinowski J."/>
            <person name="Ruckert C."/>
        </authorList>
    </citation>
    <scope>NUCLEOTIDE SEQUENCE</scope>
    <source>
        <strain evidence="2">KCTC 32296</strain>
    </source>
</reference>
<sequence length="121" mass="14317">MDVSSAYGNAEIGHILWGPRIVGTRVATEVFFLMADYVFGLGYRRYQWRCNARNGPSRRAAERFGYTYEGTFRKHMVVKGENRDTAWHSILDEEWPRHRAAYERWLQPDMFIYFGLAWSDL</sequence>
<dbReference type="EMBL" id="BMZB01000008">
    <property type="protein sequence ID" value="GGZ45073.1"/>
    <property type="molecule type" value="Genomic_DNA"/>
</dbReference>